<dbReference type="AlphaFoldDB" id="A0A644YHX2"/>
<evidence type="ECO:0000313" key="1">
    <source>
        <dbReference type="EMBL" id="MPM27929.1"/>
    </source>
</evidence>
<comment type="caution">
    <text evidence="1">The sequence shown here is derived from an EMBL/GenBank/DDBJ whole genome shotgun (WGS) entry which is preliminary data.</text>
</comment>
<gene>
    <name evidence="1" type="ORF">SDC9_74445</name>
</gene>
<organism evidence="1">
    <name type="scientific">bioreactor metagenome</name>
    <dbReference type="NCBI Taxonomy" id="1076179"/>
    <lineage>
        <taxon>unclassified sequences</taxon>
        <taxon>metagenomes</taxon>
        <taxon>ecological metagenomes</taxon>
    </lineage>
</organism>
<proteinExistence type="predicted"/>
<name>A0A644YHX2_9ZZZZ</name>
<sequence>MARKIKRKNGLAGLSDQEIINLVISTLDKVGIKYENTPGDFNFTPLSPEDYEDYDFFPAGESSNGYLFPSLDREGYDDYRISVSISNFVSYAQNYNSLFMEICKQASFPISEREILLHAGAELSCDEELHKPLSATAA</sequence>
<dbReference type="EMBL" id="VSSQ01005120">
    <property type="protein sequence ID" value="MPM27929.1"/>
    <property type="molecule type" value="Genomic_DNA"/>
</dbReference>
<accession>A0A644YHX2</accession>
<protein>
    <submittedName>
        <fullName evidence="1">Uncharacterized protein</fullName>
    </submittedName>
</protein>
<reference evidence="1" key="1">
    <citation type="submission" date="2019-08" db="EMBL/GenBank/DDBJ databases">
        <authorList>
            <person name="Kucharzyk K."/>
            <person name="Murdoch R.W."/>
            <person name="Higgins S."/>
            <person name="Loffler F."/>
        </authorList>
    </citation>
    <scope>NUCLEOTIDE SEQUENCE</scope>
</reference>